<dbReference type="EMBL" id="PKMF04000242">
    <property type="protein sequence ID" value="KAK7841367.1"/>
    <property type="molecule type" value="Genomic_DNA"/>
</dbReference>
<accession>A0AAW0KPS7</accession>
<dbReference type="InterPro" id="IPR011990">
    <property type="entry name" value="TPR-like_helical_dom_sf"/>
</dbReference>
<evidence type="ECO:0000313" key="1">
    <source>
        <dbReference type="EMBL" id="KAK7841367.1"/>
    </source>
</evidence>
<dbReference type="AlphaFoldDB" id="A0AAW0KPS7"/>
<comment type="caution">
    <text evidence="1">The sequence shown here is derived from an EMBL/GenBank/DDBJ whole genome shotgun (WGS) entry which is preliminary data.</text>
</comment>
<name>A0AAW0KPS7_QUESU</name>
<sequence>MIAIALTRKGTALRKMAKCSKDYEPVIEIFQKALTEHHNDDTLKELDDAIKAKRDLELLLESFDPKSSDEEHKKGIPSLEH</sequence>
<dbReference type="Proteomes" id="UP000237347">
    <property type="component" value="Unassembled WGS sequence"/>
</dbReference>
<reference evidence="1 2" key="1">
    <citation type="journal article" date="2018" name="Sci. Data">
        <title>The draft genome sequence of cork oak.</title>
        <authorList>
            <person name="Ramos A.M."/>
            <person name="Usie A."/>
            <person name="Barbosa P."/>
            <person name="Barros P.M."/>
            <person name="Capote T."/>
            <person name="Chaves I."/>
            <person name="Simoes F."/>
            <person name="Abreu I."/>
            <person name="Carrasquinho I."/>
            <person name="Faro C."/>
            <person name="Guimaraes J.B."/>
            <person name="Mendonca D."/>
            <person name="Nobrega F."/>
            <person name="Rodrigues L."/>
            <person name="Saibo N.J.M."/>
            <person name="Varela M.C."/>
            <person name="Egas C."/>
            <person name="Matos J."/>
            <person name="Miguel C.M."/>
            <person name="Oliveira M.M."/>
            <person name="Ricardo C.P."/>
            <person name="Goncalves S."/>
        </authorList>
    </citation>
    <scope>NUCLEOTIDE SEQUENCE [LARGE SCALE GENOMIC DNA]</scope>
    <source>
        <strain evidence="2">cv. HL8</strain>
    </source>
</reference>
<dbReference type="SUPFAM" id="SSF48452">
    <property type="entry name" value="TPR-like"/>
    <property type="match status" value="1"/>
</dbReference>
<keyword evidence="2" id="KW-1185">Reference proteome</keyword>
<gene>
    <name evidence="1" type="primary">HOP1_0</name>
    <name evidence="1" type="ORF">CFP56_015489</name>
</gene>
<proteinExistence type="predicted"/>
<evidence type="ECO:0000313" key="2">
    <source>
        <dbReference type="Proteomes" id="UP000237347"/>
    </source>
</evidence>
<organism evidence="1 2">
    <name type="scientific">Quercus suber</name>
    <name type="common">Cork oak</name>
    <dbReference type="NCBI Taxonomy" id="58331"/>
    <lineage>
        <taxon>Eukaryota</taxon>
        <taxon>Viridiplantae</taxon>
        <taxon>Streptophyta</taxon>
        <taxon>Embryophyta</taxon>
        <taxon>Tracheophyta</taxon>
        <taxon>Spermatophyta</taxon>
        <taxon>Magnoliopsida</taxon>
        <taxon>eudicotyledons</taxon>
        <taxon>Gunneridae</taxon>
        <taxon>Pentapetalae</taxon>
        <taxon>rosids</taxon>
        <taxon>fabids</taxon>
        <taxon>Fagales</taxon>
        <taxon>Fagaceae</taxon>
        <taxon>Quercus</taxon>
    </lineage>
</organism>
<protein>
    <submittedName>
        <fullName evidence="1">Hsp70-hsp90 organizing protein 1</fullName>
    </submittedName>
</protein>
<dbReference type="Gene3D" id="1.25.40.10">
    <property type="entry name" value="Tetratricopeptide repeat domain"/>
    <property type="match status" value="1"/>
</dbReference>